<gene>
    <name evidence="1" type="ORF">P8A22_14425</name>
</gene>
<keyword evidence="2" id="KW-1185">Reference proteome</keyword>
<reference evidence="1 2" key="1">
    <citation type="submission" date="2023-03" db="EMBL/GenBank/DDBJ databases">
        <title>Isolation and description of six Streptomyces strains from soil environments, able to metabolize different microbial glucans.</title>
        <authorList>
            <person name="Widen T."/>
            <person name="Larsbrink J."/>
        </authorList>
    </citation>
    <scope>NUCLEOTIDE SEQUENCE [LARGE SCALE GENOMIC DNA]</scope>
    <source>
        <strain evidence="1 2">Mut2</strain>
    </source>
</reference>
<name>A0ABY9I4D1_9ACTN</name>
<proteinExistence type="predicted"/>
<organism evidence="1 2">
    <name type="scientific">Streptomyces laculatispora</name>
    <dbReference type="NCBI Taxonomy" id="887464"/>
    <lineage>
        <taxon>Bacteria</taxon>
        <taxon>Bacillati</taxon>
        <taxon>Actinomycetota</taxon>
        <taxon>Actinomycetes</taxon>
        <taxon>Kitasatosporales</taxon>
        <taxon>Streptomycetaceae</taxon>
        <taxon>Streptomyces</taxon>
    </lineage>
</organism>
<protein>
    <submittedName>
        <fullName evidence="1">Uncharacterized protein</fullName>
    </submittedName>
</protein>
<evidence type="ECO:0000313" key="1">
    <source>
        <dbReference type="EMBL" id="WLQ41082.1"/>
    </source>
</evidence>
<dbReference type="EMBL" id="CP120992">
    <property type="protein sequence ID" value="WLQ41082.1"/>
    <property type="molecule type" value="Genomic_DNA"/>
</dbReference>
<accession>A0ABY9I4D1</accession>
<sequence length="85" mass="9374">MPVLLHLMNVNGDPPQTVAEVDDQMYLAQCPSNSWFGYVEGHDSSPLLTDPKVVSAMLQRYGKMRSQALSHEPTACLLKQMQGGL</sequence>
<dbReference type="Proteomes" id="UP001229952">
    <property type="component" value="Chromosome"/>
</dbReference>
<evidence type="ECO:0000313" key="2">
    <source>
        <dbReference type="Proteomes" id="UP001229952"/>
    </source>
</evidence>
<dbReference type="RefSeq" id="WP_306087679.1">
    <property type="nucleotide sequence ID" value="NZ_CP120992.1"/>
</dbReference>